<dbReference type="STRING" id="77044.A0A1W2TXB5"/>
<evidence type="ECO:0000256" key="4">
    <source>
        <dbReference type="ARBA" id="ARBA00022786"/>
    </source>
</evidence>
<feature type="repeat" description="TPR" evidence="7">
    <location>
        <begin position="379"/>
        <end position="412"/>
    </location>
</feature>
<evidence type="ECO:0000256" key="3">
    <source>
        <dbReference type="ARBA" id="ARBA00022776"/>
    </source>
</evidence>
<dbReference type="InterPro" id="IPR011990">
    <property type="entry name" value="TPR-like_helical_dom_sf"/>
</dbReference>
<feature type="repeat" description="TPR" evidence="7">
    <location>
        <begin position="413"/>
        <end position="446"/>
    </location>
</feature>
<feature type="domain" description="Cdc23" evidence="8">
    <location>
        <begin position="10"/>
        <end position="287"/>
    </location>
</feature>
<evidence type="ECO:0000256" key="2">
    <source>
        <dbReference type="ARBA" id="ARBA00022737"/>
    </source>
</evidence>
<evidence type="ECO:0000259" key="8">
    <source>
        <dbReference type="Pfam" id="PF04049"/>
    </source>
</evidence>
<keyword evidence="1" id="KW-0132">Cell division</keyword>
<dbReference type="GO" id="GO:0005680">
    <property type="term" value="C:anaphase-promoting complex"/>
    <property type="evidence" value="ECO:0007669"/>
    <property type="project" value="InterPro"/>
</dbReference>
<dbReference type="AlphaFoldDB" id="A0A1W2TXB5"/>
<proteinExistence type="predicted"/>
<evidence type="ECO:0000256" key="6">
    <source>
        <dbReference type="ARBA" id="ARBA00023306"/>
    </source>
</evidence>
<evidence type="ECO:0000256" key="5">
    <source>
        <dbReference type="ARBA" id="ARBA00022803"/>
    </source>
</evidence>
<gene>
    <name evidence="9" type="ORF">SAMD00023353_11900140</name>
</gene>
<dbReference type="Pfam" id="PF04049">
    <property type="entry name" value="ANAPC8"/>
    <property type="match status" value="1"/>
</dbReference>
<evidence type="ECO:0000313" key="9">
    <source>
        <dbReference type="EMBL" id="GAP93346.2"/>
    </source>
</evidence>
<feature type="repeat" description="TPR" evidence="7">
    <location>
        <begin position="345"/>
        <end position="378"/>
    </location>
</feature>
<reference evidence="9" key="1">
    <citation type="submission" date="2016-03" db="EMBL/GenBank/DDBJ databases">
        <title>Draft genome sequence of Rosellinia necatrix.</title>
        <authorList>
            <person name="Kanematsu S."/>
        </authorList>
    </citation>
    <scope>NUCLEOTIDE SEQUENCE [LARGE SCALE GENOMIC DNA]</scope>
    <source>
        <strain evidence="9">W97</strain>
    </source>
</reference>
<evidence type="ECO:0000256" key="7">
    <source>
        <dbReference type="PROSITE-ProRule" id="PRU00339"/>
    </source>
</evidence>
<dbReference type="SMART" id="SM00028">
    <property type="entry name" value="TPR"/>
    <property type="match status" value="5"/>
</dbReference>
<dbReference type="PANTHER" id="PTHR12558:SF10">
    <property type="entry name" value="CELL DIVISION CYCLE PROTEIN 23 HOMOLOG"/>
    <property type="match status" value="1"/>
</dbReference>
<dbReference type="Pfam" id="PF13181">
    <property type="entry name" value="TPR_8"/>
    <property type="match status" value="1"/>
</dbReference>
<keyword evidence="5 7" id="KW-0802">TPR repeat</keyword>
<dbReference type="EMBL" id="DF977564">
    <property type="protein sequence ID" value="GAP93346.2"/>
    <property type="molecule type" value="Genomic_DNA"/>
</dbReference>
<keyword evidence="4" id="KW-0833">Ubl conjugation pathway</keyword>
<organism evidence="9">
    <name type="scientific">Rosellinia necatrix</name>
    <name type="common">White root-rot fungus</name>
    <dbReference type="NCBI Taxonomy" id="77044"/>
    <lineage>
        <taxon>Eukaryota</taxon>
        <taxon>Fungi</taxon>
        <taxon>Dikarya</taxon>
        <taxon>Ascomycota</taxon>
        <taxon>Pezizomycotina</taxon>
        <taxon>Sordariomycetes</taxon>
        <taxon>Xylariomycetidae</taxon>
        <taxon>Xylariales</taxon>
        <taxon>Xylariaceae</taxon>
        <taxon>Rosellinia</taxon>
    </lineage>
</organism>
<dbReference type="Proteomes" id="UP000054516">
    <property type="component" value="Unassembled WGS sequence"/>
</dbReference>
<dbReference type="GO" id="GO:0016567">
    <property type="term" value="P:protein ubiquitination"/>
    <property type="evidence" value="ECO:0007669"/>
    <property type="project" value="TreeGrafter"/>
</dbReference>
<protein>
    <submittedName>
        <fullName evidence="9">Putative 20S cyclosome subunit</fullName>
    </submittedName>
</protein>
<dbReference type="PROSITE" id="PS50005">
    <property type="entry name" value="TPR"/>
    <property type="match status" value="3"/>
</dbReference>
<dbReference type="SUPFAM" id="SSF48452">
    <property type="entry name" value="TPR-like"/>
    <property type="match status" value="2"/>
</dbReference>
<keyword evidence="3" id="KW-0498">Mitosis</keyword>
<dbReference type="Gene3D" id="1.25.40.10">
    <property type="entry name" value="Tetratricopeptide repeat domain"/>
    <property type="match status" value="2"/>
</dbReference>
<evidence type="ECO:0000313" key="10">
    <source>
        <dbReference type="Proteomes" id="UP000054516"/>
    </source>
</evidence>
<dbReference type="GO" id="GO:0031145">
    <property type="term" value="P:anaphase-promoting complex-dependent catabolic process"/>
    <property type="evidence" value="ECO:0007669"/>
    <property type="project" value="TreeGrafter"/>
</dbReference>
<dbReference type="GO" id="GO:0045842">
    <property type="term" value="P:positive regulation of mitotic metaphase/anaphase transition"/>
    <property type="evidence" value="ECO:0007669"/>
    <property type="project" value="TreeGrafter"/>
</dbReference>
<keyword evidence="6" id="KW-0131">Cell cycle</keyword>
<dbReference type="OrthoDB" id="10262026at2759"/>
<accession>A0A1W2TXB5</accession>
<dbReference type="Pfam" id="PF00515">
    <property type="entry name" value="TPR_1"/>
    <property type="match status" value="1"/>
</dbReference>
<evidence type="ECO:0000256" key="1">
    <source>
        <dbReference type="ARBA" id="ARBA00022618"/>
    </source>
</evidence>
<dbReference type="InterPro" id="IPR007192">
    <property type="entry name" value="APC8"/>
</dbReference>
<name>A0A1W2TXB5_ROSNE</name>
<dbReference type="PANTHER" id="PTHR12558">
    <property type="entry name" value="CELL DIVISION CYCLE 16,23,27"/>
    <property type="match status" value="1"/>
</dbReference>
<keyword evidence="2" id="KW-0677">Repeat</keyword>
<dbReference type="InterPro" id="IPR019734">
    <property type="entry name" value="TPR_rpt"/>
</dbReference>
<dbReference type="GO" id="GO:0051301">
    <property type="term" value="P:cell division"/>
    <property type="evidence" value="ECO:0007669"/>
    <property type="project" value="UniProtKB-KW"/>
</dbReference>
<keyword evidence="10" id="KW-1185">Reference proteome</keyword>
<sequence length="602" mass="68007">MSLSRPQILELENELRKAVIACSQRCLYHAAKWAAELLNSLPEDEDDIMFDGREHSGILAPQRHLSELQLEYAETSKYSMAKALFDCHEFQRCADTLLAANHPDRPIMPIKKLPPPPRHKGISQRGLFLACYALLVLGEKEKAEKAPEILDPPNTGLGTNNQLSRIKAILEKRLIKEINHRDHGPSEGWYGMAQAKEQNDDAAKIWLLKSVSINPWNWGAWQELRSIIRDARDLESIHSQLEPSIMAYIFSIYCRQELHQTSAALLSDISQLQSVFPRSSFLKGQKALVFYHLISASSIFSELLVTNPMYLEFLSYYSSVLYTLKLRGRLSFVAQCASSVEPYRPETCCVIGNYYSLLSRYEDAIVYFRRALALDRNYAPAWTLLGHEYLNGDNHNAAVSCYLRAVGLNRQDYRAFAGLGQVYALVGKPNLAFDFHRRALAFRPEEIGIWRAMADCLVSQSKLPQAISWLEKAVEYSDNVLRDAEGHSVSISRLRRGRVELLFQLAALYEEYNDRREATAHLEQGLDEAINCGADAGAENGPAEGMRIISEARLLLAQWALDAGDHSRARHFASMVERPGECVEQARRLLAACSLDDMESDP</sequence>